<evidence type="ECO:0000256" key="1">
    <source>
        <dbReference type="ARBA" id="ARBA00004141"/>
    </source>
</evidence>
<comment type="subcellular location">
    <subcellularLocation>
        <location evidence="1">Membrane</location>
        <topology evidence="1">Multi-pass membrane protein</topology>
    </subcellularLocation>
</comment>
<evidence type="ECO:0000256" key="3">
    <source>
        <dbReference type="ARBA" id="ARBA00022989"/>
    </source>
</evidence>
<dbReference type="EMBL" id="JACHMC010000001">
    <property type="protein sequence ID" value="MBB4882642.1"/>
    <property type="molecule type" value="Genomic_DNA"/>
</dbReference>
<dbReference type="Pfam" id="PF01957">
    <property type="entry name" value="NfeD"/>
    <property type="match status" value="1"/>
</dbReference>
<dbReference type="SUPFAM" id="SSF141322">
    <property type="entry name" value="NfeD domain-like"/>
    <property type="match status" value="1"/>
</dbReference>
<proteinExistence type="predicted"/>
<dbReference type="PANTHER" id="PTHR33507:SF3">
    <property type="entry name" value="INNER MEMBRANE PROTEIN YBBJ"/>
    <property type="match status" value="1"/>
</dbReference>
<keyword evidence="6" id="KW-0378">Hydrolase</keyword>
<comment type="caution">
    <text evidence="6">The sequence shown here is derived from an EMBL/GenBank/DDBJ whole genome shotgun (WGS) entry which is preliminary data.</text>
</comment>
<dbReference type="GO" id="GO:0006508">
    <property type="term" value="P:proteolysis"/>
    <property type="evidence" value="ECO:0007669"/>
    <property type="project" value="UniProtKB-KW"/>
</dbReference>
<dbReference type="OrthoDB" id="3174252at2"/>
<dbReference type="Gene3D" id="2.40.50.140">
    <property type="entry name" value="Nucleic acid-binding proteins"/>
    <property type="match status" value="1"/>
</dbReference>
<keyword evidence="7" id="KW-1185">Reference proteome</keyword>
<evidence type="ECO:0000313" key="6">
    <source>
        <dbReference type="EMBL" id="MBB4882642.1"/>
    </source>
</evidence>
<keyword evidence="6" id="KW-0645">Protease</keyword>
<organism evidence="6 7">
    <name type="scientific">Micrococcus flavus</name>
    <dbReference type="NCBI Taxonomy" id="384602"/>
    <lineage>
        <taxon>Bacteria</taxon>
        <taxon>Bacillati</taxon>
        <taxon>Actinomycetota</taxon>
        <taxon>Actinomycetes</taxon>
        <taxon>Micrococcales</taxon>
        <taxon>Micrococcaceae</taxon>
        <taxon>Micrococcus</taxon>
    </lineage>
</organism>
<sequence>MEWFEANAGWLWFAAAGVLAGVELLTLDLVLVMLAAGAAAAGAAALAGAGVGVQVAVFAAASLLMLAAVRPVALRHLRKDTGASASYLDGLIGRRLTADSPVTEEQGVLTVDGETWSARVEPGARPAAPGQEVTVLAVSGAHLVVRAAPVIDWDAPQP</sequence>
<keyword evidence="4" id="KW-0472">Membrane</keyword>
<dbReference type="RefSeq" id="WP_135027421.1">
    <property type="nucleotide sequence ID" value="NZ_BMLA01000001.1"/>
</dbReference>
<dbReference type="GO" id="GO:0008233">
    <property type="term" value="F:peptidase activity"/>
    <property type="evidence" value="ECO:0007669"/>
    <property type="project" value="UniProtKB-KW"/>
</dbReference>
<gene>
    <name evidence="6" type="ORF">BJ976_000993</name>
</gene>
<protein>
    <submittedName>
        <fullName evidence="6">Membrane protein implicated in regulation of membrane protease activity</fullName>
    </submittedName>
</protein>
<accession>A0A4Y8X5M8</accession>
<dbReference type="InterPro" id="IPR012340">
    <property type="entry name" value="NA-bd_OB-fold"/>
</dbReference>
<evidence type="ECO:0000256" key="2">
    <source>
        <dbReference type="ARBA" id="ARBA00022692"/>
    </source>
</evidence>
<keyword evidence="3" id="KW-1133">Transmembrane helix</keyword>
<dbReference type="InterPro" id="IPR002810">
    <property type="entry name" value="NfeD-like_C"/>
</dbReference>
<name>A0A4Y8X5M8_9MICC</name>
<dbReference type="GO" id="GO:0005886">
    <property type="term" value="C:plasma membrane"/>
    <property type="evidence" value="ECO:0007669"/>
    <property type="project" value="TreeGrafter"/>
</dbReference>
<dbReference type="Proteomes" id="UP000560081">
    <property type="component" value="Unassembled WGS sequence"/>
</dbReference>
<feature type="domain" description="NfeD-like C-terminal" evidence="5">
    <location>
        <begin position="89"/>
        <end position="146"/>
    </location>
</feature>
<dbReference type="AlphaFoldDB" id="A0A4Y8X5M8"/>
<dbReference type="PANTHER" id="PTHR33507">
    <property type="entry name" value="INNER MEMBRANE PROTEIN YBBJ"/>
    <property type="match status" value="1"/>
</dbReference>
<keyword evidence="2" id="KW-0812">Transmembrane</keyword>
<evidence type="ECO:0000313" key="7">
    <source>
        <dbReference type="Proteomes" id="UP000560081"/>
    </source>
</evidence>
<evidence type="ECO:0000259" key="5">
    <source>
        <dbReference type="Pfam" id="PF01957"/>
    </source>
</evidence>
<reference evidence="6 7" key="1">
    <citation type="submission" date="2020-08" db="EMBL/GenBank/DDBJ databases">
        <title>Sequencing the genomes of 1000 actinobacteria strains.</title>
        <authorList>
            <person name="Klenk H.-P."/>
        </authorList>
    </citation>
    <scope>NUCLEOTIDE SEQUENCE [LARGE SCALE GENOMIC DNA]</scope>
    <source>
        <strain evidence="6 7">DSM 19079</strain>
    </source>
</reference>
<dbReference type="InterPro" id="IPR052165">
    <property type="entry name" value="Membrane_assoc_protease"/>
</dbReference>
<evidence type="ECO:0000256" key="4">
    <source>
        <dbReference type="ARBA" id="ARBA00023136"/>
    </source>
</evidence>